<dbReference type="PANTHER" id="PTHR15074:SF0">
    <property type="entry name" value="METHYL-CPG-BINDING DOMAIN PROTEIN 4-LIKE PROTEIN"/>
    <property type="match status" value="1"/>
</dbReference>
<dbReference type="STRING" id="52586.A0A0B1P0B3"/>
<reference evidence="3 4" key="1">
    <citation type="journal article" date="2014" name="BMC Genomics">
        <title>Adaptive genomic structural variation in the grape powdery mildew pathogen, Erysiphe necator.</title>
        <authorList>
            <person name="Jones L."/>
            <person name="Riaz S."/>
            <person name="Morales-Cruz A."/>
            <person name="Amrine K.C."/>
            <person name="McGuire B."/>
            <person name="Gubler W.D."/>
            <person name="Walker M.A."/>
            <person name="Cantu D."/>
        </authorList>
    </citation>
    <scope>NUCLEOTIDE SEQUENCE [LARGE SCALE GENOMIC DNA]</scope>
    <source>
        <strain evidence="4">c</strain>
    </source>
</reference>
<sequence length="836" mass="97496">MHIRKQKDLDETLTLTRTIPATPRNCPEDKGFLKLSKSMVFKSLRSSIVTTEIIQRDPKMFDQVKNRTIQTEKTYPASECLPVVGKRRKGVRNDKRISQIVEFTDGISLQARKFCLRQPKNIERIVKNSENFRVCLRKPARNGKFNRHRQITINRILDLSSRSYESIDRILVKIRKTKIPINHKSKIRPNISQKITPNFLESLEHFLPKSVINSEPESMMFYSKLSTSLKRKRMKEPWSYKEIKYSLITVLNLDDTSINYITVREMRSLLSSNNKNILKMLRYRVKPLYTTLKLNFYLNLLAKNIKEFKLAPTSTAESSWNSLESVIHKSLAFNFYNRNLQFKAASLISKRVFLKYFKVISCFFLISLMGKYRELLNVADNFYFLKPSLTYPKDPDSIKSYEDIYFCIATKATRSILELRLMNILNLSTAFEYFLTSNRINFKFHLQTKNAPFFQFLKKIYYFILQNKNPDLPSTRALKGYDFFLDEIVITGKYIKTICKDNFLSPKNNTDMPDDNNCVKYIHQHKKSIRKPKVKKQGIRSPVKSPYFSSNILKKSCKYEAYNKPTKLPNRGPSFSSHFKISEKIRTIPQGVSQRYPYSGAISCIPFPPLSKSYFGLIQEKLVDNPFHLLIAMTILTRTHGIHALPIYHALINQYPSPESFLAANKQDIVSIINCLGFQNQRANTFKSYASIWLKNPPTKNKRYAVHGYPNRGSGRDIKKDEVLLDSDKRDAWEIGHLTSGPYTLDSWRIFCRDKLRRVAAGWNGEGAYEGFQPEWMRVLPQDKELRAFLQWMWLKEGFLWNSQTGEKEVANTELMIAAQEGRVVWDDVNGLRITK</sequence>
<evidence type="ECO:0000313" key="3">
    <source>
        <dbReference type="EMBL" id="KHJ31683.1"/>
    </source>
</evidence>
<dbReference type="Gene3D" id="1.10.340.30">
    <property type="entry name" value="Hypothetical protein, domain 2"/>
    <property type="match status" value="1"/>
</dbReference>
<dbReference type="PANTHER" id="PTHR15074">
    <property type="entry name" value="METHYL-CPG-BINDING PROTEIN"/>
    <property type="match status" value="1"/>
</dbReference>
<dbReference type="AlphaFoldDB" id="A0A0B1P0B3"/>
<dbReference type="InterPro" id="IPR011257">
    <property type="entry name" value="DNA_glycosylase"/>
</dbReference>
<evidence type="ECO:0000256" key="2">
    <source>
        <dbReference type="ARBA" id="ARBA00023242"/>
    </source>
</evidence>
<dbReference type="InterPro" id="IPR045138">
    <property type="entry name" value="MeCP2/MBD4"/>
</dbReference>
<comment type="caution">
    <text evidence="3">The sequence shown here is derived from an EMBL/GenBank/DDBJ whole genome shotgun (WGS) entry which is preliminary data.</text>
</comment>
<dbReference type="GO" id="GO:0003824">
    <property type="term" value="F:catalytic activity"/>
    <property type="evidence" value="ECO:0007669"/>
    <property type="project" value="InterPro"/>
</dbReference>
<keyword evidence="2" id="KW-0539">Nucleus</keyword>
<comment type="subcellular location">
    <subcellularLocation>
        <location evidence="1">Nucleus</location>
    </subcellularLocation>
</comment>
<name>A0A0B1P0B3_UNCNE</name>
<dbReference type="HOGENOM" id="CLU_339863_0_0_1"/>
<dbReference type="GO" id="GO:0006281">
    <property type="term" value="P:DNA repair"/>
    <property type="evidence" value="ECO:0007669"/>
    <property type="project" value="InterPro"/>
</dbReference>
<organism evidence="3 4">
    <name type="scientific">Uncinula necator</name>
    <name type="common">Grape powdery mildew</name>
    <dbReference type="NCBI Taxonomy" id="52586"/>
    <lineage>
        <taxon>Eukaryota</taxon>
        <taxon>Fungi</taxon>
        <taxon>Dikarya</taxon>
        <taxon>Ascomycota</taxon>
        <taxon>Pezizomycotina</taxon>
        <taxon>Leotiomycetes</taxon>
        <taxon>Erysiphales</taxon>
        <taxon>Erysiphaceae</taxon>
        <taxon>Erysiphe</taxon>
    </lineage>
</organism>
<keyword evidence="4" id="KW-1185">Reference proteome</keyword>
<protein>
    <submittedName>
        <fullName evidence="3">Putative pre-mrna splicing factor protein</fullName>
    </submittedName>
</protein>
<evidence type="ECO:0000256" key="1">
    <source>
        <dbReference type="ARBA" id="ARBA00004123"/>
    </source>
</evidence>
<gene>
    <name evidence="3" type="ORF">EV44_g3035</name>
</gene>
<dbReference type="GO" id="GO:0005634">
    <property type="term" value="C:nucleus"/>
    <property type="evidence" value="ECO:0007669"/>
    <property type="project" value="UniProtKB-SubCell"/>
</dbReference>
<dbReference type="GO" id="GO:0003677">
    <property type="term" value="F:DNA binding"/>
    <property type="evidence" value="ECO:0007669"/>
    <property type="project" value="InterPro"/>
</dbReference>
<evidence type="ECO:0000313" key="4">
    <source>
        <dbReference type="Proteomes" id="UP000030854"/>
    </source>
</evidence>
<dbReference type="EMBL" id="JNVN01002667">
    <property type="protein sequence ID" value="KHJ31683.1"/>
    <property type="molecule type" value="Genomic_DNA"/>
</dbReference>
<accession>A0A0B1P0B3</accession>
<dbReference type="SUPFAM" id="SSF48150">
    <property type="entry name" value="DNA-glycosylase"/>
    <property type="match status" value="1"/>
</dbReference>
<proteinExistence type="predicted"/>
<dbReference type="Proteomes" id="UP000030854">
    <property type="component" value="Unassembled WGS sequence"/>
</dbReference>